<comment type="similarity">
    <text evidence="1">Belongs to the peptidase M14 family.</text>
</comment>
<sequence>MVHKTHLSLSEWLNGAPWDIEQFYQQYSASGLGDAPRTVEDFSVLLAELQQHPLVRRRQVGSSYLGQPLWLYSIGQGPISVFAWSQMHGNEPVSTAALLDAVCMLLNDEEDTLWKDWSRLMTFHFLPMLNPDGADANTRHNAQSIDINRDASALQSPEGRVLHQCLLNLKPDYAFNMHDQSRFYTAQGSGLPSVMAVLTPPANSGGTVTPARARAARVLSHVLGYLPSSLQDYLSRYRSPYSSRAFGDFASSKGISCMLLESGYLGGDQTRSVPRKVVAMTVLAALDGILTYHHDNDVNYRDDAYWQLPLNVDDERVDVLIQHLQVAPDGSENFAVDVGINRSDVSPNGVVDIGDLRHLNGFVGIDARGLSFRAAEKVTLDEPVTLSQETYLEYLRQGQGLFCGESSLLNNTSGWPAIWQQKTGSDASVSGPTLGNQQVWFIANKSLRYAVLGDTVIDLERGESLNQYI</sequence>
<comment type="caution">
    <text evidence="3">The sequence shown here is derived from an EMBL/GenBank/DDBJ whole genome shotgun (WGS) entry which is preliminary data.</text>
</comment>
<accession>A0ABS8G5B6</accession>
<feature type="active site" description="Proton donor/acceptor" evidence="1">
    <location>
        <position position="261"/>
    </location>
</feature>
<dbReference type="RefSeq" id="WP_229158019.1">
    <property type="nucleotide sequence ID" value="NZ_JAJEWP010000001.1"/>
</dbReference>
<dbReference type="PROSITE" id="PS52035">
    <property type="entry name" value="PEPTIDASE_M14"/>
    <property type="match status" value="1"/>
</dbReference>
<gene>
    <name evidence="3" type="ORF">LJ739_05980</name>
</gene>
<evidence type="ECO:0000313" key="4">
    <source>
        <dbReference type="Proteomes" id="UP001520878"/>
    </source>
</evidence>
<protein>
    <recommendedName>
        <fullName evidence="2">Peptidase M14 domain-containing protein</fullName>
    </recommendedName>
</protein>
<dbReference type="Proteomes" id="UP001520878">
    <property type="component" value="Unassembled WGS sequence"/>
</dbReference>
<dbReference type="EMBL" id="JAJEWP010000001">
    <property type="protein sequence ID" value="MCC2615782.1"/>
    <property type="molecule type" value="Genomic_DNA"/>
</dbReference>
<reference evidence="3 4" key="1">
    <citation type="submission" date="2021-10" db="EMBL/GenBank/DDBJ databases">
        <title>Draft genome of Aestuariibacter halophilus JC2043.</title>
        <authorList>
            <person name="Emsley S.A."/>
            <person name="Pfannmuller K.M."/>
            <person name="Ushijima B."/>
            <person name="Saw J.H."/>
            <person name="Videau P."/>
        </authorList>
    </citation>
    <scope>NUCLEOTIDE SEQUENCE [LARGE SCALE GENOMIC DNA]</scope>
    <source>
        <strain evidence="3 4">JC2043</strain>
    </source>
</reference>
<evidence type="ECO:0000259" key="2">
    <source>
        <dbReference type="PROSITE" id="PS52035"/>
    </source>
</evidence>
<dbReference type="InterPro" id="IPR000834">
    <property type="entry name" value="Peptidase_M14"/>
</dbReference>
<organism evidence="3 4">
    <name type="scientific">Fluctibacter halophilus</name>
    <dbReference type="NCBI Taxonomy" id="226011"/>
    <lineage>
        <taxon>Bacteria</taxon>
        <taxon>Pseudomonadati</taxon>
        <taxon>Pseudomonadota</taxon>
        <taxon>Gammaproteobacteria</taxon>
        <taxon>Alteromonadales</taxon>
        <taxon>Alteromonadaceae</taxon>
        <taxon>Fluctibacter</taxon>
    </lineage>
</organism>
<keyword evidence="4" id="KW-1185">Reference proteome</keyword>
<dbReference type="SUPFAM" id="SSF53187">
    <property type="entry name" value="Zn-dependent exopeptidases"/>
    <property type="match status" value="1"/>
</dbReference>
<evidence type="ECO:0000256" key="1">
    <source>
        <dbReference type="PROSITE-ProRule" id="PRU01379"/>
    </source>
</evidence>
<proteinExistence type="inferred from homology"/>
<evidence type="ECO:0000313" key="3">
    <source>
        <dbReference type="EMBL" id="MCC2615782.1"/>
    </source>
</evidence>
<dbReference type="Pfam" id="PF00246">
    <property type="entry name" value="Peptidase_M14"/>
    <property type="match status" value="1"/>
</dbReference>
<name>A0ABS8G5B6_9ALTE</name>
<dbReference type="Gene3D" id="3.40.630.10">
    <property type="entry name" value="Zn peptidases"/>
    <property type="match status" value="1"/>
</dbReference>
<feature type="domain" description="Peptidase M14" evidence="2">
    <location>
        <begin position="35"/>
        <end position="296"/>
    </location>
</feature>